<dbReference type="Proteomes" id="UP000599437">
    <property type="component" value="Unassembled WGS sequence"/>
</dbReference>
<protein>
    <submittedName>
        <fullName evidence="2">Uncharacterized protein</fullName>
    </submittedName>
</protein>
<evidence type="ECO:0000313" key="2">
    <source>
        <dbReference type="EMBL" id="GHA94326.1"/>
    </source>
</evidence>
<evidence type="ECO:0000313" key="3">
    <source>
        <dbReference type="Proteomes" id="UP000599437"/>
    </source>
</evidence>
<evidence type="ECO:0000256" key="1">
    <source>
        <dbReference type="SAM" id="Phobius"/>
    </source>
</evidence>
<feature type="transmembrane region" description="Helical" evidence="1">
    <location>
        <begin position="54"/>
        <end position="71"/>
    </location>
</feature>
<keyword evidence="1" id="KW-1133">Transmembrane helix</keyword>
<keyword evidence="1" id="KW-0812">Transmembrane</keyword>
<proteinExistence type="predicted"/>
<gene>
    <name evidence="2" type="ORF">GCM10010346_16360</name>
</gene>
<comment type="caution">
    <text evidence="2">The sequence shown here is derived from an EMBL/GenBank/DDBJ whole genome shotgun (WGS) entry which is preliminary data.</text>
</comment>
<keyword evidence="1" id="KW-0472">Membrane</keyword>
<name>A0ABQ3DI71_9ACTN</name>
<keyword evidence="3" id="KW-1185">Reference proteome</keyword>
<sequence>MCAIVGVIGITGGTAMSHDQHAHPAQCCCCARANATPEREPFRLADLADVPRNQWIGGGIMLAVIVVLVIFRHM</sequence>
<dbReference type="EMBL" id="BMVO01000003">
    <property type="protein sequence ID" value="GHA94326.1"/>
    <property type="molecule type" value="Genomic_DNA"/>
</dbReference>
<organism evidence="2 3">
    <name type="scientific">Streptomyces chryseus</name>
    <dbReference type="NCBI Taxonomy" id="68186"/>
    <lineage>
        <taxon>Bacteria</taxon>
        <taxon>Bacillati</taxon>
        <taxon>Actinomycetota</taxon>
        <taxon>Actinomycetes</taxon>
        <taxon>Kitasatosporales</taxon>
        <taxon>Streptomycetaceae</taxon>
        <taxon>Streptomyces</taxon>
    </lineage>
</organism>
<accession>A0ABQ3DI71</accession>
<reference evidence="3" key="1">
    <citation type="journal article" date="2019" name="Int. J. Syst. Evol. Microbiol.">
        <title>The Global Catalogue of Microorganisms (GCM) 10K type strain sequencing project: providing services to taxonomists for standard genome sequencing and annotation.</title>
        <authorList>
            <consortium name="The Broad Institute Genomics Platform"/>
            <consortium name="The Broad Institute Genome Sequencing Center for Infectious Disease"/>
            <person name="Wu L."/>
            <person name="Ma J."/>
        </authorList>
    </citation>
    <scope>NUCLEOTIDE SEQUENCE [LARGE SCALE GENOMIC DNA]</scope>
    <source>
        <strain evidence="3">JCM 4737</strain>
    </source>
</reference>